<evidence type="ECO:0000256" key="5">
    <source>
        <dbReference type="ARBA" id="ARBA00023136"/>
    </source>
</evidence>
<evidence type="ECO:0000313" key="7">
    <source>
        <dbReference type="EMBL" id="MBI5251155.1"/>
    </source>
</evidence>
<evidence type="ECO:0000256" key="2">
    <source>
        <dbReference type="ARBA" id="ARBA00022475"/>
    </source>
</evidence>
<evidence type="ECO:0000256" key="4">
    <source>
        <dbReference type="ARBA" id="ARBA00022989"/>
    </source>
</evidence>
<evidence type="ECO:0000256" key="3">
    <source>
        <dbReference type="ARBA" id="ARBA00022692"/>
    </source>
</evidence>
<feature type="non-terminal residue" evidence="7">
    <location>
        <position position="152"/>
    </location>
</feature>
<feature type="transmembrane region" description="Helical" evidence="6">
    <location>
        <begin position="86"/>
        <end position="105"/>
    </location>
</feature>
<dbReference type="PANTHER" id="PTHR30482:SF10">
    <property type="entry name" value="HIGH-AFFINITY BRANCHED-CHAIN AMINO ACID TRANSPORT PROTEIN BRAE"/>
    <property type="match status" value="1"/>
</dbReference>
<feature type="transmembrane region" description="Helical" evidence="6">
    <location>
        <begin position="111"/>
        <end position="129"/>
    </location>
</feature>
<dbReference type="InterPro" id="IPR001851">
    <property type="entry name" value="ABC_transp_permease"/>
</dbReference>
<protein>
    <submittedName>
        <fullName evidence="7">Branched-chain amino acid ABC transporter permease</fullName>
    </submittedName>
</protein>
<keyword evidence="4 6" id="KW-1133">Transmembrane helix</keyword>
<dbReference type="AlphaFoldDB" id="A0A9D6V5T9"/>
<evidence type="ECO:0000256" key="1">
    <source>
        <dbReference type="ARBA" id="ARBA00004651"/>
    </source>
</evidence>
<sequence length="152" mass="16481">MTATRRYGTAILLILLAAFPWLSPPVYFVSFMFTVFMYITLSSSWNLVGGYAGYLSFGHVAFFGIGAYSTAMLVKMFDLSPVGTVFSTLISGLVSSVVAVLVGYPCLRLRGPYFAVITLCFAFVVQLAFKNVEIVGGADGLWLKSMDLPIGI</sequence>
<reference evidence="7" key="1">
    <citation type="submission" date="2020-07" db="EMBL/GenBank/DDBJ databases">
        <title>Huge and variable diversity of episymbiotic CPR bacteria and DPANN archaea in groundwater ecosystems.</title>
        <authorList>
            <person name="He C.Y."/>
            <person name="Keren R."/>
            <person name="Whittaker M."/>
            <person name="Farag I.F."/>
            <person name="Doudna J."/>
            <person name="Cate J.H.D."/>
            <person name="Banfield J.F."/>
        </authorList>
    </citation>
    <scope>NUCLEOTIDE SEQUENCE</scope>
    <source>
        <strain evidence="7">NC_groundwater_1664_Pr3_B-0.1um_52_9</strain>
    </source>
</reference>
<dbReference type="Proteomes" id="UP000807825">
    <property type="component" value="Unassembled WGS sequence"/>
</dbReference>
<dbReference type="GO" id="GO:0015658">
    <property type="term" value="F:branched-chain amino acid transmembrane transporter activity"/>
    <property type="evidence" value="ECO:0007669"/>
    <property type="project" value="InterPro"/>
</dbReference>
<feature type="transmembrane region" description="Helical" evidence="6">
    <location>
        <begin position="51"/>
        <end position="74"/>
    </location>
</feature>
<keyword evidence="5 6" id="KW-0472">Membrane</keyword>
<evidence type="ECO:0000313" key="8">
    <source>
        <dbReference type="Proteomes" id="UP000807825"/>
    </source>
</evidence>
<dbReference type="Pfam" id="PF02653">
    <property type="entry name" value="BPD_transp_2"/>
    <property type="match status" value="1"/>
</dbReference>
<proteinExistence type="predicted"/>
<accession>A0A9D6V5T9</accession>
<keyword evidence="2" id="KW-1003">Cell membrane</keyword>
<dbReference type="CDD" id="cd06581">
    <property type="entry name" value="TM_PBP1_LivM_like"/>
    <property type="match status" value="1"/>
</dbReference>
<keyword evidence="3 6" id="KW-0812">Transmembrane</keyword>
<dbReference type="PANTHER" id="PTHR30482">
    <property type="entry name" value="HIGH-AFFINITY BRANCHED-CHAIN AMINO ACID TRANSPORT SYSTEM PERMEASE"/>
    <property type="match status" value="1"/>
</dbReference>
<organism evidence="7 8">
    <name type="scientific">Desulfomonile tiedjei</name>
    <dbReference type="NCBI Taxonomy" id="2358"/>
    <lineage>
        <taxon>Bacteria</taxon>
        <taxon>Pseudomonadati</taxon>
        <taxon>Thermodesulfobacteriota</taxon>
        <taxon>Desulfomonilia</taxon>
        <taxon>Desulfomonilales</taxon>
        <taxon>Desulfomonilaceae</taxon>
        <taxon>Desulfomonile</taxon>
    </lineage>
</organism>
<dbReference type="GO" id="GO:0005886">
    <property type="term" value="C:plasma membrane"/>
    <property type="evidence" value="ECO:0007669"/>
    <property type="project" value="UniProtKB-SubCell"/>
</dbReference>
<name>A0A9D6V5T9_9BACT</name>
<dbReference type="InterPro" id="IPR043428">
    <property type="entry name" value="LivM-like"/>
</dbReference>
<comment type="subcellular location">
    <subcellularLocation>
        <location evidence="1">Cell membrane</location>
        <topology evidence="1">Multi-pass membrane protein</topology>
    </subcellularLocation>
</comment>
<gene>
    <name evidence="7" type="ORF">HY912_16830</name>
</gene>
<evidence type="ECO:0000256" key="6">
    <source>
        <dbReference type="SAM" id="Phobius"/>
    </source>
</evidence>
<dbReference type="EMBL" id="JACRDE010000439">
    <property type="protein sequence ID" value="MBI5251155.1"/>
    <property type="molecule type" value="Genomic_DNA"/>
</dbReference>
<feature type="transmembrane region" description="Helical" evidence="6">
    <location>
        <begin position="12"/>
        <end position="39"/>
    </location>
</feature>
<comment type="caution">
    <text evidence="7">The sequence shown here is derived from an EMBL/GenBank/DDBJ whole genome shotgun (WGS) entry which is preliminary data.</text>
</comment>